<proteinExistence type="predicted"/>
<dbReference type="AlphaFoldDB" id="A0A7S2QT85"/>
<name>A0A7S2QT85_9EUKA</name>
<dbReference type="InterPro" id="IPR011990">
    <property type="entry name" value="TPR-like_helical_dom_sf"/>
</dbReference>
<dbReference type="EMBL" id="HBHC01001747">
    <property type="protein sequence ID" value="CAD9651325.1"/>
    <property type="molecule type" value="Transcribed_RNA"/>
</dbReference>
<dbReference type="Pfam" id="PF06041">
    <property type="entry name" value="DUF924"/>
    <property type="match status" value="1"/>
</dbReference>
<organism evidence="1">
    <name type="scientific">Norrisiella sphaerica</name>
    <dbReference type="NCBI Taxonomy" id="552664"/>
    <lineage>
        <taxon>Eukaryota</taxon>
        <taxon>Sar</taxon>
        <taxon>Rhizaria</taxon>
        <taxon>Cercozoa</taxon>
        <taxon>Chlorarachniophyceae</taxon>
        <taxon>Norrisiella</taxon>
    </lineage>
</organism>
<accession>A0A7S2QT85</accession>
<sequence>MPKAGEFKGAKSVFLNAAMSVVEEKETSESALKALDEISASEETPDILKSVVSYLKEQNKEKTDLIAQFGRDPRLNDLLGRENSEEETVWLKEKGFIKADTAKQEEEKEAE</sequence>
<protein>
    <submittedName>
        <fullName evidence="1">Uncharacterized protein</fullName>
    </submittedName>
</protein>
<dbReference type="InterPro" id="IPR010323">
    <property type="entry name" value="DUF924"/>
</dbReference>
<evidence type="ECO:0000313" key="1">
    <source>
        <dbReference type="EMBL" id="CAD9651325.1"/>
    </source>
</evidence>
<reference evidence="1" key="1">
    <citation type="submission" date="2021-01" db="EMBL/GenBank/DDBJ databases">
        <authorList>
            <person name="Corre E."/>
            <person name="Pelletier E."/>
            <person name="Niang G."/>
            <person name="Scheremetjew M."/>
            <person name="Finn R."/>
            <person name="Kale V."/>
            <person name="Holt S."/>
            <person name="Cochrane G."/>
            <person name="Meng A."/>
            <person name="Brown T."/>
            <person name="Cohen L."/>
        </authorList>
    </citation>
    <scope>NUCLEOTIDE SEQUENCE</scope>
    <source>
        <strain evidence="1">BC52</strain>
    </source>
</reference>
<dbReference type="SUPFAM" id="SSF48452">
    <property type="entry name" value="TPR-like"/>
    <property type="match status" value="1"/>
</dbReference>
<dbReference type="Gene3D" id="1.25.40.10">
    <property type="entry name" value="Tetratricopeptide repeat domain"/>
    <property type="match status" value="1"/>
</dbReference>
<gene>
    <name evidence="1" type="ORF">NSPH01132_LOCUS1047</name>
</gene>